<name>A0ABR1SYS7_9PEZI</name>
<keyword evidence="7" id="KW-1185">Reference proteome</keyword>
<evidence type="ECO:0000256" key="4">
    <source>
        <dbReference type="ARBA" id="ARBA00023239"/>
    </source>
</evidence>
<accession>A0ABR1SYS7</accession>
<proteinExistence type="inferred from homology"/>
<keyword evidence="3" id="KW-0862">Zinc</keyword>
<keyword evidence="2" id="KW-0479">Metal-binding</keyword>
<gene>
    <name evidence="6" type="ORF">PG993_007891</name>
</gene>
<comment type="caution">
    <text evidence="6">The sequence shown here is derived from an EMBL/GenBank/DDBJ whole genome shotgun (WGS) entry which is preliminary data.</text>
</comment>
<sequence length="142" mass="15152">MASSKVAHGKCLCGTIEIKAEGDYKASVACSCKNCQVCGGSAYTVNWAYPKDTITFPSVIAPKPTLTYPKDKATDSGKSVLRRFCGRCGSGIYSEIEDGNCFVKAPIMEGGLEPQPVAHIFTRNLPEWAQGSKTGNQVQNAP</sequence>
<evidence type="ECO:0000256" key="1">
    <source>
        <dbReference type="ARBA" id="ARBA00005495"/>
    </source>
</evidence>
<dbReference type="SUPFAM" id="SSF51316">
    <property type="entry name" value="Mss4-like"/>
    <property type="match status" value="1"/>
</dbReference>
<dbReference type="Proteomes" id="UP001444661">
    <property type="component" value="Unassembled WGS sequence"/>
</dbReference>
<keyword evidence="4" id="KW-0456">Lyase</keyword>
<dbReference type="Pfam" id="PF04828">
    <property type="entry name" value="GFA"/>
    <property type="match status" value="1"/>
</dbReference>
<evidence type="ECO:0000313" key="7">
    <source>
        <dbReference type="Proteomes" id="UP001444661"/>
    </source>
</evidence>
<dbReference type="EMBL" id="JAQQWK010000006">
    <property type="protein sequence ID" value="KAK8039480.1"/>
    <property type="molecule type" value="Genomic_DNA"/>
</dbReference>
<evidence type="ECO:0000313" key="6">
    <source>
        <dbReference type="EMBL" id="KAK8039480.1"/>
    </source>
</evidence>
<dbReference type="PANTHER" id="PTHR33337">
    <property type="entry name" value="GFA DOMAIN-CONTAINING PROTEIN"/>
    <property type="match status" value="1"/>
</dbReference>
<reference evidence="6 7" key="1">
    <citation type="submission" date="2023-01" db="EMBL/GenBank/DDBJ databases">
        <title>Analysis of 21 Apiospora genomes using comparative genomics revels a genus with tremendous synthesis potential of carbohydrate active enzymes and secondary metabolites.</title>
        <authorList>
            <person name="Sorensen T."/>
        </authorList>
    </citation>
    <scope>NUCLEOTIDE SEQUENCE [LARGE SCALE GENOMIC DNA]</scope>
    <source>
        <strain evidence="6 7">CBS 33761</strain>
    </source>
</reference>
<dbReference type="InterPro" id="IPR011057">
    <property type="entry name" value="Mss4-like_sf"/>
</dbReference>
<dbReference type="Gene3D" id="3.90.1590.10">
    <property type="entry name" value="glutathione-dependent formaldehyde- activating enzyme (gfa)"/>
    <property type="match status" value="1"/>
</dbReference>
<dbReference type="PANTHER" id="PTHR33337:SF40">
    <property type="entry name" value="CENP-V_GFA DOMAIN-CONTAINING PROTEIN-RELATED"/>
    <property type="match status" value="1"/>
</dbReference>
<evidence type="ECO:0000256" key="2">
    <source>
        <dbReference type="ARBA" id="ARBA00022723"/>
    </source>
</evidence>
<organism evidence="6 7">
    <name type="scientific">Apiospora rasikravindrae</name>
    <dbReference type="NCBI Taxonomy" id="990691"/>
    <lineage>
        <taxon>Eukaryota</taxon>
        <taxon>Fungi</taxon>
        <taxon>Dikarya</taxon>
        <taxon>Ascomycota</taxon>
        <taxon>Pezizomycotina</taxon>
        <taxon>Sordariomycetes</taxon>
        <taxon>Xylariomycetidae</taxon>
        <taxon>Amphisphaeriales</taxon>
        <taxon>Apiosporaceae</taxon>
        <taxon>Apiospora</taxon>
    </lineage>
</organism>
<evidence type="ECO:0000259" key="5">
    <source>
        <dbReference type="PROSITE" id="PS51891"/>
    </source>
</evidence>
<comment type="similarity">
    <text evidence="1">Belongs to the Gfa family.</text>
</comment>
<dbReference type="InterPro" id="IPR006913">
    <property type="entry name" value="CENP-V/GFA"/>
</dbReference>
<feature type="domain" description="CENP-V/GFA" evidence="5">
    <location>
        <begin position="7"/>
        <end position="129"/>
    </location>
</feature>
<protein>
    <submittedName>
        <fullName evidence="6">Mss4-like protein</fullName>
    </submittedName>
</protein>
<evidence type="ECO:0000256" key="3">
    <source>
        <dbReference type="ARBA" id="ARBA00022833"/>
    </source>
</evidence>
<dbReference type="PROSITE" id="PS51891">
    <property type="entry name" value="CENP_V_GFA"/>
    <property type="match status" value="1"/>
</dbReference>